<dbReference type="EMBL" id="CP042467">
    <property type="protein sequence ID" value="QED27513.1"/>
    <property type="molecule type" value="Genomic_DNA"/>
</dbReference>
<keyword evidence="10" id="KW-1185">Reference proteome</keyword>
<proteinExistence type="inferred from homology"/>
<keyword evidence="3" id="KW-1134">Transmembrane beta strand</keyword>
<dbReference type="RefSeq" id="WP_146959198.1">
    <property type="nucleotide sequence ID" value="NZ_CP042467.1"/>
</dbReference>
<comment type="similarity">
    <text evidence="2">Belongs to the OmpP1/FadL family.</text>
</comment>
<dbReference type="OrthoDB" id="5485493at2"/>
<evidence type="ECO:0000256" key="1">
    <source>
        <dbReference type="ARBA" id="ARBA00004571"/>
    </source>
</evidence>
<keyword evidence="7" id="KW-0998">Cell outer membrane</keyword>
<reference evidence="9 10" key="1">
    <citation type="submission" date="2019-08" db="EMBL/GenBank/DDBJ databases">
        <authorList>
            <person name="Liang Q."/>
        </authorList>
    </citation>
    <scope>NUCLEOTIDE SEQUENCE [LARGE SCALE GENOMIC DNA]</scope>
    <source>
        <strain evidence="9 10">V1718</strain>
    </source>
</reference>
<evidence type="ECO:0000256" key="2">
    <source>
        <dbReference type="ARBA" id="ARBA00008163"/>
    </source>
</evidence>
<protein>
    <recommendedName>
        <fullName evidence="11">Long-chain fatty acid transporter</fullName>
    </recommendedName>
</protein>
<comment type="subcellular location">
    <subcellularLocation>
        <location evidence="1">Cell outer membrane</location>
        <topology evidence="1">Multi-pass membrane protein</topology>
    </subcellularLocation>
</comment>
<keyword evidence="6" id="KW-0472">Membrane</keyword>
<keyword evidence="5 8" id="KW-0732">Signal</keyword>
<dbReference type="AlphaFoldDB" id="A0A5B8XTY3"/>
<dbReference type="KEGG" id="bbae:FRD01_09720"/>
<dbReference type="Pfam" id="PF03349">
    <property type="entry name" value="Toluene_X"/>
    <property type="match status" value="1"/>
</dbReference>
<feature type="signal peptide" evidence="8">
    <location>
        <begin position="1"/>
        <end position="22"/>
    </location>
</feature>
<gene>
    <name evidence="9" type="ORF">FRD01_09720</name>
</gene>
<accession>A0A5B8XTY3</accession>
<dbReference type="PANTHER" id="PTHR35093:SF8">
    <property type="entry name" value="OUTER MEMBRANE PROTEIN NMB0088-RELATED"/>
    <property type="match status" value="1"/>
</dbReference>
<organism evidence="9 10">
    <name type="scientific">Microvenator marinus</name>
    <dbReference type="NCBI Taxonomy" id="2600177"/>
    <lineage>
        <taxon>Bacteria</taxon>
        <taxon>Deltaproteobacteria</taxon>
        <taxon>Bradymonadales</taxon>
        <taxon>Microvenatoraceae</taxon>
        <taxon>Microvenator</taxon>
    </lineage>
</organism>
<dbReference type="SUPFAM" id="SSF56935">
    <property type="entry name" value="Porins"/>
    <property type="match status" value="1"/>
</dbReference>
<evidence type="ECO:0000313" key="10">
    <source>
        <dbReference type="Proteomes" id="UP000321595"/>
    </source>
</evidence>
<dbReference type="PANTHER" id="PTHR35093">
    <property type="entry name" value="OUTER MEMBRANE PROTEIN NMB0088-RELATED"/>
    <property type="match status" value="1"/>
</dbReference>
<evidence type="ECO:0000256" key="7">
    <source>
        <dbReference type="ARBA" id="ARBA00023237"/>
    </source>
</evidence>
<keyword evidence="4" id="KW-0812">Transmembrane</keyword>
<feature type="chain" id="PRO_5022673222" description="Long-chain fatty acid transporter" evidence="8">
    <location>
        <begin position="23"/>
        <end position="454"/>
    </location>
</feature>
<evidence type="ECO:0000256" key="3">
    <source>
        <dbReference type="ARBA" id="ARBA00022452"/>
    </source>
</evidence>
<evidence type="ECO:0000313" key="9">
    <source>
        <dbReference type="EMBL" id="QED27513.1"/>
    </source>
</evidence>
<dbReference type="Proteomes" id="UP000321595">
    <property type="component" value="Chromosome"/>
</dbReference>
<name>A0A5B8XTY3_9DELT</name>
<evidence type="ECO:0000256" key="6">
    <source>
        <dbReference type="ARBA" id="ARBA00023136"/>
    </source>
</evidence>
<evidence type="ECO:0008006" key="11">
    <source>
        <dbReference type="Google" id="ProtNLM"/>
    </source>
</evidence>
<dbReference type="Gene3D" id="2.40.160.60">
    <property type="entry name" value="Outer membrane protein transport protein (OMPP1/FadL/TodX)"/>
    <property type="match status" value="1"/>
</dbReference>
<sequence>MKNTTGLLVCLGLLAFASDAFAAGFHLPGHGVRPLGRAGAFVASGGQNLNSLWHNPANLAGKSEFELTVDLALINLSFEFQRAPREMPNGEIRTYEPVQNDAPIKTDPQVLIGGPTGVEGLAWAFGVYAPYLSGHRFPEDGAQRYVQVDNDSSVLGYFHLALAYEVGKRFRLGAGVQWVPASFNFITVTSGYTGLYGDPEDRDLDILSEVTVTSLTSFSGNAGIWVGIAPFLEFGAAVQLPVTFDDEDAKLRVRLPSSPAFNNAALDNDSVSSSMGFPWMARAGLRYVGAGWDLELMVNYENWNSFSEIAATPNDIAVTGVPGIGAIPVGPLSIQQDWTDTVGVHIGSDIELSPAWVVRAGYGFELGAIPDERYSVFLADGDKHMLAGGVSWRLGAWSLDAGLAAYLMPDRSITNSKVRQINPTDADNELTLVVGNGEYSQTYIAAGLGVNVEF</sequence>
<evidence type="ECO:0000256" key="4">
    <source>
        <dbReference type="ARBA" id="ARBA00022692"/>
    </source>
</evidence>
<dbReference type="GO" id="GO:0015483">
    <property type="term" value="F:long-chain fatty acid transporting porin activity"/>
    <property type="evidence" value="ECO:0007669"/>
    <property type="project" value="TreeGrafter"/>
</dbReference>
<evidence type="ECO:0000256" key="5">
    <source>
        <dbReference type="ARBA" id="ARBA00022729"/>
    </source>
</evidence>
<evidence type="ECO:0000256" key="8">
    <source>
        <dbReference type="SAM" id="SignalP"/>
    </source>
</evidence>
<dbReference type="GO" id="GO:0009279">
    <property type="term" value="C:cell outer membrane"/>
    <property type="evidence" value="ECO:0007669"/>
    <property type="project" value="UniProtKB-SubCell"/>
</dbReference>
<dbReference type="InterPro" id="IPR005017">
    <property type="entry name" value="OMPP1/FadL/TodX"/>
</dbReference>